<dbReference type="NCBIfam" id="NF045760">
    <property type="entry name" value="YtpR"/>
    <property type="match status" value="1"/>
</dbReference>
<dbReference type="Gene3D" id="3.30.56.10">
    <property type="match status" value="2"/>
</dbReference>
<evidence type="ECO:0000313" key="21">
    <source>
        <dbReference type="Proteomes" id="UP000010847"/>
    </source>
</evidence>
<dbReference type="Pfam" id="PF17759">
    <property type="entry name" value="tRNA_synthFbeta"/>
    <property type="match status" value="1"/>
</dbReference>
<name>W0E8D6_9FIRM</name>
<dbReference type="PANTHER" id="PTHR10947:SF0">
    <property type="entry name" value="PHENYLALANINE--TRNA LIGASE BETA SUBUNIT"/>
    <property type="match status" value="1"/>
</dbReference>
<dbReference type="EMBL" id="CP007032">
    <property type="protein sequence ID" value="AHF05768.1"/>
    <property type="molecule type" value="Genomic_DNA"/>
</dbReference>
<dbReference type="GO" id="GO:0006432">
    <property type="term" value="P:phenylalanyl-tRNA aminoacylation"/>
    <property type="evidence" value="ECO:0007669"/>
    <property type="project" value="UniProtKB-UniRule"/>
</dbReference>
<proteinExistence type="inferred from homology"/>
<evidence type="ECO:0000256" key="11">
    <source>
        <dbReference type="ARBA" id="ARBA00022884"/>
    </source>
</evidence>
<reference evidence="20 21" key="1">
    <citation type="submission" date="2013-12" db="EMBL/GenBank/DDBJ databases">
        <authorList>
            <consortium name="DOE Joint Genome Institute"/>
            <person name="Smidt H."/>
            <person name="Huntemann M."/>
            <person name="Han J."/>
            <person name="Chen A."/>
            <person name="Kyrpides N."/>
            <person name="Mavromatis K."/>
            <person name="Markowitz V."/>
            <person name="Palaniappan K."/>
            <person name="Ivanova N."/>
            <person name="Schaumberg A."/>
            <person name="Pati A."/>
            <person name="Liolios K."/>
            <person name="Nordberg H.P."/>
            <person name="Cantor M.N."/>
            <person name="Hua S.X."/>
            <person name="Woyke T."/>
        </authorList>
    </citation>
    <scope>NUCLEOTIDE SEQUENCE [LARGE SCALE GENOMIC DNA]</scope>
    <source>
        <strain evidence="21">DSM 15288</strain>
    </source>
</reference>
<dbReference type="NCBIfam" id="TIGR00472">
    <property type="entry name" value="pheT_bact"/>
    <property type="match status" value="1"/>
</dbReference>
<dbReference type="Pfam" id="PF01588">
    <property type="entry name" value="tRNA_bind"/>
    <property type="match status" value="1"/>
</dbReference>
<gene>
    <name evidence="15" type="primary">pheT</name>
    <name evidence="20" type="ORF">DESME_00645</name>
</gene>
<dbReference type="PROSITE" id="PS51483">
    <property type="entry name" value="B5"/>
    <property type="match status" value="1"/>
</dbReference>
<dbReference type="Pfam" id="PF03483">
    <property type="entry name" value="B3_4"/>
    <property type="match status" value="1"/>
</dbReference>
<evidence type="ECO:0000259" key="17">
    <source>
        <dbReference type="PROSITE" id="PS50886"/>
    </source>
</evidence>
<dbReference type="SUPFAM" id="SSF55681">
    <property type="entry name" value="Class II aaRS and biotin synthetases"/>
    <property type="match status" value="1"/>
</dbReference>
<dbReference type="InterPro" id="IPR033714">
    <property type="entry name" value="tRNA_bind_bactPheRS"/>
</dbReference>
<evidence type="ECO:0000256" key="13">
    <source>
        <dbReference type="ARBA" id="ARBA00023146"/>
    </source>
</evidence>
<dbReference type="GO" id="GO:0000287">
    <property type="term" value="F:magnesium ion binding"/>
    <property type="evidence" value="ECO:0007669"/>
    <property type="project" value="UniProtKB-UniRule"/>
</dbReference>
<dbReference type="EC" id="6.1.1.20" evidence="15"/>
<dbReference type="GO" id="GO:0000049">
    <property type="term" value="F:tRNA binding"/>
    <property type="evidence" value="ECO:0007669"/>
    <property type="project" value="UniProtKB-UniRule"/>
</dbReference>
<dbReference type="FunFam" id="3.30.70.380:FF:000001">
    <property type="entry name" value="Phenylalanine--tRNA ligase beta subunit"/>
    <property type="match status" value="1"/>
</dbReference>
<dbReference type="FunFam" id="3.50.40.10:FF:000001">
    <property type="entry name" value="Phenylalanine--tRNA ligase beta subunit"/>
    <property type="match status" value="1"/>
</dbReference>
<dbReference type="InterPro" id="IPR005146">
    <property type="entry name" value="B3/B4_tRNA-bd"/>
</dbReference>
<dbReference type="SMART" id="SM00873">
    <property type="entry name" value="B3_4"/>
    <property type="match status" value="1"/>
</dbReference>
<dbReference type="SUPFAM" id="SSF46955">
    <property type="entry name" value="Putative DNA-binding domain"/>
    <property type="match status" value="1"/>
</dbReference>
<dbReference type="InterPro" id="IPR004532">
    <property type="entry name" value="Phe-tRNA-ligase_IIc_bsu_bact"/>
</dbReference>
<feature type="binding site" evidence="15">
    <location>
        <position position="459"/>
    </location>
    <ligand>
        <name>Mg(2+)</name>
        <dbReference type="ChEBI" id="CHEBI:18420"/>
        <note>shared with alpha subunit</note>
    </ligand>
</feature>
<dbReference type="GO" id="GO:0005524">
    <property type="term" value="F:ATP binding"/>
    <property type="evidence" value="ECO:0007669"/>
    <property type="project" value="UniProtKB-UniRule"/>
</dbReference>
<evidence type="ECO:0000256" key="6">
    <source>
        <dbReference type="ARBA" id="ARBA00022598"/>
    </source>
</evidence>
<comment type="similarity">
    <text evidence="2 15">Belongs to the phenylalanyl-tRNA synthetase beta subunit family. Type 1 subfamily.</text>
</comment>
<keyword evidence="5 16" id="KW-0820">tRNA-binding</keyword>
<evidence type="ECO:0000256" key="1">
    <source>
        <dbReference type="ARBA" id="ARBA00004496"/>
    </source>
</evidence>
<dbReference type="CDD" id="cd00769">
    <property type="entry name" value="PheRS_beta_core"/>
    <property type="match status" value="1"/>
</dbReference>
<dbReference type="KEGG" id="dmt:DESME_00645"/>
<evidence type="ECO:0000256" key="9">
    <source>
        <dbReference type="ARBA" id="ARBA00022840"/>
    </source>
</evidence>
<dbReference type="InterPro" id="IPR005147">
    <property type="entry name" value="tRNA_synthase_B5-dom"/>
</dbReference>
<comment type="catalytic activity">
    <reaction evidence="14 15">
        <text>tRNA(Phe) + L-phenylalanine + ATP = L-phenylalanyl-tRNA(Phe) + AMP + diphosphate + H(+)</text>
        <dbReference type="Rhea" id="RHEA:19413"/>
        <dbReference type="Rhea" id="RHEA-COMP:9668"/>
        <dbReference type="Rhea" id="RHEA-COMP:9699"/>
        <dbReference type="ChEBI" id="CHEBI:15378"/>
        <dbReference type="ChEBI" id="CHEBI:30616"/>
        <dbReference type="ChEBI" id="CHEBI:33019"/>
        <dbReference type="ChEBI" id="CHEBI:58095"/>
        <dbReference type="ChEBI" id="CHEBI:78442"/>
        <dbReference type="ChEBI" id="CHEBI:78531"/>
        <dbReference type="ChEBI" id="CHEBI:456215"/>
        <dbReference type="EC" id="6.1.1.20"/>
    </reaction>
</comment>
<dbReference type="CDD" id="cd02796">
    <property type="entry name" value="tRNA_bind_bactPheRS"/>
    <property type="match status" value="1"/>
</dbReference>
<dbReference type="GO" id="GO:0140096">
    <property type="term" value="F:catalytic activity, acting on a protein"/>
    <property type="evidence" value="ECO:0007669"/>
    <property type="project" value="UniProtKB-ARBA"/>
</dbReference>
<evidence type="ECO:0000256" key="8">
    <source>
        <dbReference type="ARBA" id="ARBA00022741"/>
    </source>
</evidence>
<dbReference type="PROSITE" id="PS51447">
    <property type="entry name" value="FDX_ACB"/>
    <property type="match status" value="1"/>
</dbReference>
<comment type="subunit">
    <text evidence="3 15">Tetramer of two alpha and two beta subunits.</text>
</comment>
<dbReference type="OrthoDB" id="9805455at2"/>
<dbReference type="InterPro" id="IPR041616">
    <property type="entry name" value="PheRS_beta_core"/>
</dbReference>
<dbReference type="InterPro" id="IPR036690">
    <property type="entry name" value="Fdx_antiC-bd_sf"/>
</dbReference>
<dbReference type="Pfam" id="PF03147">
    <property type="entry name" value="FDX-ACB"/>
    <property type="match status" value="1"/>
</dbReference>
<dbReference type="InterPro" id="IPR045060">
    <property type="entry name" value="Phe-tRNA-ligase_IIc_bsu"/>
</dbReference>
<dbReference type="Proteomes" id="UP000010847">
    <property type="component" value="Chromosome"/>
</dbReference>
<dbReference type="InterPro" id="IPR002547">
    <property type="entry name" value="tRNA-bd_dom"/>
</dbReference>
<evidence type="ECO:0000313" key="20">
    <source>
        <dbReference type="EMBL" id="AHF05768.1"/>
    </source>
</evidence>
<dbReference type="AlphaFoldDB" id="W0E8D6"/>
<evidence type="ECO:0000259" key="18">
    <source>
        <dbReference type="PROSITE" id="PS51447"/>
    </source>
</evidence>
<keyword evidence="9 15" id="KW-0067">ATP-binding</keyword>
<dbReference type="Gene3D" id="3.30.70.380">
    <property type="entry name" value="Ferrodoxin-fold anticodon-binding domain"/>
    <property type="match status" value="1"/>
</dbReference>
<dbReference type="Pfam" id="PF03484">
    <property type="entry name" value="B5"/>
    <property type="match status" value="1"/>
</dbReference>
<feature type="domain" description="TRNA-binding" evidence="17">
    <location>
        <begin position="39"/>
        <end position="153"/>
    </location>
</feature>
<dbReference type="GO" id="GO:0016740">
    <property type="term" value="F:transferase activity"/>
    <property type="evidence" value="ECO:0007669"/>
    <property type="project" value="UniProtKB-ARBA"/>
</dbReference>
<dbReference type="eggNOG" id="COG0072">
    <property type="taxonomic scope" value="Bacteria"/>
</dbReference>
<dbReference type="InterPro" id="IPR005121">
    <property type="entry name" value="Fdx_antiC-bd"/>
</dbReference>
<dbReference type="PROSITE" id="PS50886">
    <property type="entry name" value="TRBD"/>
    <property type="match status" value="1"/>
</dbReference>
<dbReference type="STRING" id="871968.DESME_00645"/>
<evidence type="ECO:0000256" key="12">
    <source>
        <dbReference type="ARBA" id="ARBA00022917"/>
    </source>
</evidence>
<evidence type="ECO:0000256" key="7">
    <source>
        <dbReference type="ARBA" id="ARBA00022723"/>
    </source>
</evidence>
<keyword evidence="13 15" id="KW-0030">Aminoacyl-tRNA synthetase</keyword>
<keyword evidence="21" id="KW-1185">Reference proteome</keyword>
<evidence type="ECO:0000256" key="10">
    <source>
        <dbReference type="ARBA" id="ARBA00022842"/>
    </source>
</evidence>
<dbReference type="SMART" id="SM00874">
    <property type="entry name" value="B5"/>
    <property type="match status" value="1"/>
</dbReference>
<feature type="binding site" evidence="15">
    <location>
        <position position="469"/>
    </location>
    <ligand>
        <name>Mg(2+)</name>
        <dbReference type="ChEBI" id="CHEBI:18420"/>
        <note>shared with alpha subunit</note>
    </ligand>
</feature>
<dbReference type="FunFam" id="3.30.930.10:FF:000022">
    <property type="entry name" value="Phenylalanine--tRNA ligase beta subunit"/>
    <property type="match status" value="1"/>
</dbReference>
<dbReference type="Gene3D" id="2.40.50.140">
    <property type="entry name" value="Nucleic acid-binding proteins"/>
    <property type="match status" value="1"/>
</dbReference>
<dbReference type="SUPFAM" id="SSF50249">
    <property type="entry name" value="Nucleic acid-binding proteins"/>
    <property type="match status" value="1"/>
</dbReference>
<comment type="subcellular location">
    <subcellularLocation>
        <location evidence="1 15">Cytoplasm</location>
    </subcellularLocation>
</comment>
<evidence type="ECO:0000256" key="15">
    <source>
        <dbReference type="HAMAP-Rule" id="MF_00283"/>
    </source>
</evidence>
<dbReference type="SMART" id="SM00896">
    <property type="entry name" value="FDX-ACB"/>
    <property type="match status" value="1"/>
</dbReference>
<keyword evidence="10 15" id="KW-0460">Magnesium</keyword>
<dbReference type="PANTHER" id="PTHR10947">
    <property type="entry name" value="PHENYLALANYL-TRNA SYNTHETASE BETA CHAIN AND LEUCINE-RICH REPEAT-CONTAINING PROTEIN 47"/>
    <property type="match status" value="1"/>
</dbReference>
<dbReference type="InterPro" id="IPR045864">
    <property type="entry name" value="aa-tRNA-synth_II/BPL/LPL"/>
</dbReference>
<dbReference type="Gene3D" id="3.30.930.10">
    <property type="entry name" value="Bira Bifunctional Protein, Domain 2"/>
    <property type="match status" value="1"/>
</dbReference>
<dbReference type="SUPFAM" id="SSF54991">
    <property type="entry name" value="Anticodon-binding domain of PheRS"/>
    <property type="match status" value="1"/>
</dbReference>
<dbReference type="FunFam" id="2.40.50.140:FF:000045">
    <property type="entry name" value="Phenylalanine--tRNA ligase beta subunit"/>
    <property type="match status" value="1"/>
</dbReference>
<keyword evidence="4 15" id="KW-0963">Cytoplasm</keyword>
<keyword evidence="7 15" id="KW-0479">Metal-binding</keyword>
<dbReference type="SUPFAM" id="SSF56037">
    <property type="entry name" value="PheT/TilS domain"/>
    <property type="match status" value="1"/>
</dbReference>
<dbReference type="HOGENOM" id="CLU_016891_0_0_9"/>
<accession>W0E8D6</accession>
<protein>
    <recommendedName>
        <fullName evidence="15">Phenylalanine--tRNA ligase beta subunit</fullName>
        <ecNumber evidence="15">6.1.1.20</ecNumber>
    </recommendedName>
    <alternativeName>
        <fullName evidence="15">Phenylalanyl-tRNA synthetase beta subunit</fullName>
        <shortName evidence="15">PheRS</shortName>
    </alternativeName>
</protein>
<dbReference type="Gene3D" id="3.50.40.10">
    <property type="entry name" value="Phenylalanyl-trna Synthetase, Chain B, domain 3"/>
    <property type="match status" value="1"/>
</dbReference>
<dbReference type="InterPro" id="IPR020825">
    <property type="entry name" value="Phe-tRNA_synthase-like_B3/B4"/>
</dbReference>
<organism evidence="20 21">
    <name type="scientific">Desulfitobacterium metallireducens DSM 15288</name>
    <dbReference type="NCBI Taxonomy" id="871968"/>
    <lineage>
        <taxon>Bacteria</taxon>
        <taxon>Bacillati</taxon>
        <taxon>Bacillota</taxon>
        <taxon>Clostridia</taxon>
        <taxon>Eubacteriales</taxon>
        <taxon>Desulfitobacteriaceae</taxon>
        <taxon>Desulfitobacterium</taxon>
    </lineage>
</organism>
<dbReference type="GO" id="GO:0009328">
    <property type="term" value="C:phenylalanine-tRNA ligase complex"/>
    <property type="evidence" value="ECO:0007669"/>
    <property type="project" value="TreeGrafter"/>
</dbReference>
<keyword evidence="11 16" id="KW-0694">RNA-binding</keyword>
<dbReference type="RefSeq" id="WP_006718938.1">
    <property type="nucleotide sequence ID" value="NZ_CP007032.1"/>
</dbReference>
<evidence type="ECO:0000256" key="3">
    <source>
        <dbReference type="ARBA" id="ARBA00011209"/>
    </source>
</evidence>
<dbReference type="InterPro" id="IPR012340">
    <property type="entry name" value="NA-bd_OB-fold"/>
</dbReference>
<feature type="binding site" evidence="15">
    <location>
        <position position="465"/>
    </location>
    <ligand>
        <name>Mg(2+)</name>
        <dbReference type="ChEBI" id="CHEBI:18420"/>
        <note>shared with alpha subunit</note>
    </ligand>
</feature>
<evidence type="ECO:0000256" key="5">
    <source>
        <dbReference type="ARBA" id="ARBA00022555"/>
    </source>
</evidence>
<evidence type="ECO:0000256" key="16">
    <source>
        <dbReference type="PROSITE-ProRule" id="PRU00209"/>
    </source>
</evidence>
<feature type="domain" description="FDX-ACB" evidence="18">
    <location>
        <begin position="706"/>
        <end position="799"/>
    </location>
</feature>
<feature type="binding site" evidence="15">
    <location>
        <position position="468"/>
    </location>
    <ligand>
        <name>Mg(2+)</name>
        <dbReference type="ChEBI" id="CHEBI:18420"/>
        <note>shared with alpha subunit</note>
    </ligand>
</feature>
<sequence>MKVSLEWLREFIDVLVPAEELAEILTRGGIEIGGIEQLNQGLEAILVGEIESMEHHPNADKLWICQVNLGSQNVQIVTGAQNLLLKDKIPVATHGTTLPTGQKIRKSKLRGVESNGMLCSTDELLLDSSLGDPRSEDGIMILPPEALIGKSLAELIQGDTILDLDLYPNRPDCLAMNNVAREVSSLTREKVHLNRWAETEQGPDYPADLQTKIVIEEPELCHRYAALLVEEVKIEPSPEWMQKRLIAAGVRPISNIVDITNYCMLEMGQPLHAFDRDKVTGAVHVRRAAQGEKLMTLDNVERTLDPEMLLIADDEKALGLAGVMGGLDSEITEATTRILVESAHFDSVSIRRTSRRLGLRSEASNRFEKGINVAGIAATLGRVGDLILKLGAGKPVGFVDENKVVSETRTVVLTVAKTGSLLGMNFTLEEVADVLERLQFPYERQGEGFLVTIPSYRSDIQIEEDMIEEVARLTGYDRIPTTLPQGSTTQGRRTPEQEFRRKLRHLLANLGLNEVITYSFNRPNADELWGHSDQSISIMNPLREELSVMRTTLIPGLLEVASRNVARRNLDVCIFEIGNVFWTTEQHLTKLPEEKLRLAGLLHGKPSRHWLKSVSEYNFYTVKGIIEELAQEFGLKLKYQVPQGTELLHPGRSAEIYLQGKKVGFMGELHPMRGKDSALEHALVFEIELAPLFAASDRSIRATSIPRYPAIQRDLAVVVSKDVSARDVMARIHGLGGALLDNVDIFDVYTGKPIAEGHKSLAFTMRYQSLERTLTDEEVTTLNKQILEGIEKEFGAESRK</sequence>
<dbReference type="FunFam" id="3.30.56.10:FF:000002">
    <property type="entry name" value="Phenylalanine--tRNA ligase beta subunit"/>
    <property type="match status" value="1"/>
</dbReference>
<dbReference type="HAMAP" id="MF_00283">
    <property type="entry name" value="Phe_tRNA_synth_beta1"/>
    <property type="match status" value="1"/>
</dbReference>
<dbReference type="InterPro" id="IPR009061">
    <property type="entry name" value="DNA-bd_dom_put_sf"/>
</dbReference>
<keyword evidence="6 15" id="KW-0436">Ligase</keyword>
<keyword evidence="12 15" id="KW-0648">Protein biosynthesis</keyword>
<evidence type="ECO:0000256" key="4">
    <source>
        <dbReference type="ARBA" id="ARBA00022490"/>
    </source>
</evidence>
<evidence type="ECO:0000256" key="2">
    <source>
        <dbReference type="ARBA" id="ARBA00008653"/>
    </source>
</evidence>
<evidence type="ECO:0000259" key="19">
    <source>
        <dbReference type="PROSITE" id="PS51483"/>
    </source>
</evidence>
<comment type="cofactor">
    <cofactor evidence="15">
        <name>Mg(2+)</name>
        <dbReference type="ChEBI" id="CHEBI:18420"/>
    </cofactor>
    <text evidence="15">Binds 2 magnesium ions per tetramer.</text>
</comment>
<evidence type="ECO:0000256" key="14">
    <source>
        <dbReference type="ARBA" id="ARBA00049255"/>
    </source>
</evidence>
<dbReference type="GO" id="GO:0004826">
    <property type="term" value="F:phenylalanine-tRNA ligase activity"/>
    <property type="evidence" value="ECO:0007669"/>
    <property type="project" value="UniProtKB-UniRule"/>
</dbReference>
<keyword evidence="8 15" id="KW-0547">Nucleotide-binding</keyword>
<feature type="domain" description="B5" evidence="19">
    <location>
        <begin position="406"/>
        <end position="481"/>
    </location>
</feature>